<dbReference type="Proteomes" id="UP000297972">
    <property type="component" value="Unassembled WGS sequence"/>
</dbReference>
<feature type="transmembrane region" description="Helical" evidence="1">
    <location>
        <begin position="150"/>
        <end position="168"/>
    </location>
</feature>
<proteinExistence type="predicted"/>
<dbReference type="Pfam" id="PF06055">
    <property type="entry name" value="ExoD"/>
    <property type="match status" value="1"/>
</dbReference>
<sequence length="221" mass="24726">MTITLLFRRECLRKKDFDLKYNNGNQCGGVLSEVIFDLIRLTDDRESVTVLDIRNVFGNRCFGPFLLFPAMLEISPIGGIPGVPTAIALVIVLFSIQIALGFEYLWLPKLIERREIGAKRFRKAMEWLLPVARWTDRAIKPRLDWATKRPWLNIFALICIALAATVPLLEIIPFASTIPMAAIALFGISILSRDGVVAILAALVSIGAFYLLYSTVVIFLA</sequence>
<dbReference type="AlphaFoldDB" id="A0A4Z1CE08"/>
<name>A0A4Z1CE08_9RHOB</name>
<dbReference type="InterPro" id="IPR010331">
    <property type="entry name" value="ExoD"/>
</dbReference>
<reference evidence="2 3" key="1">
    <citation type="submission" date="2019-03" db="EMBL/GenBank/DDBJ databases">
        <authorList>
            <person name="Li J."/>
        </authorList>
    </citation>
    <scope>NUCLEOTIDE SEQUENCE [LARGE SCALE GENOMIC DNA]</scope>
    <source>
        <strain evidence="2 3">3058</strain>
    </source>
</reference>
<keyword evidence="1" id="KW-1133">Transmembrane helix</keyword>
<evidence type="ECO:0000256" key="1">
    <source>
        <dbReference type="SAM" id="Phobius"/>
    </source>
</evidence>
<evidence type="ECO:0000313" key="2">
    <source>
        <dbReference type="EMBL" id="TGN49528.1"/>
    </source>
</evidence>
<dbReference type="PANTHER" id="PTHR41795">
    <property type="entry name" value="EXOPOLYSACCHARIDE SYNTHESIS PROTEIN"/>
    <property type="match status" value="1"/>
</dbReference>
<protein>
    <submittedName>
        <fullName evidence="2">Exopolysaccharide biosynthesis protein</fullName>
    </submittedName>
</protein>
<feature type="transmembrane region" description="Helical" evidence="1">
    <location>
        <begin position="61"/>
        <end position="80"/>
    </location>
</feature>
<dbReference type="PIRSF" id="PIRSF033239">
    <property type="entry name" value="ExoD"/>
    <property type="match status" value="1"/>
</dbReference>
<feature type="transmembrane region" description="Helical" evidence="1">
    <location>
        <begin position="86"/>
        <end position="107"/>
    </location>
</feature>
<keyword evidence="3" id="KW-1185">Reference proteome</keyword>
<dbReference type="PANTHER" id="PTHR41795:SF1">
    <property type="entry name" value="EXOPOLYSACCHARIDE SYNTHESIS PROTEIN"/>
    <property type="match status" value="1"/>
</dbReference>
<organism evidence="2 3">
    <name type="scientific">Paracoccus liaowanqingii</name>
    <dbReference type="NCBI Taxonomy" id="2560053"/>
    <lineage>
        <taxon>Bacteria</taxon>
        <taxon>Pseudomonadati</taxon>
        <taxon>Pseudomonadota</taxon>
        <taxon>Alphaproteobacteria</taxon>
        <taxon>Rhodobacterales</taxon>
        <taxon>Paracoccaceae</taxon>
        <taxon>Paracoccus</taxon>
    </lineage>
</organism>
<comment type="caution">
    <text evidence="2">The sequence shown here is derived from an EMBL/GenBank/DDBJ whole genome shotgun (WGS) entry which is preliminary data.</text>
</comment>
<gene>
    <name evidence="2" type="ORF">E4L95_18150</name>
</gene>
<dbReference type="OrthoDB" id="7949130at2"/>
<dbReference type="EMBL" id="SRPG01000250">
    <property type="protein sequence ID" value="TGN49528.1"/>
    <property type="molecule type" value="Genomic_DNA"/>
</dbReference>
<accession>A0A4Z1CE08</accession>
<feature type="transmembrane region" description="Helical" evidence="1">
    <location>
        <begin position="198"/>
        <end position="220"/>
    </location>
</feature>
<evidence type="ECO:0000313" key="3">
    <source>
        <dbReference type="Proteomes" id="UP000297972"/>
    </source>
</evidence>
<keyword evidence="1" id="KW-0812">Transmembrane</keyword>
<feature type="transmembrane region" description="Helical" evidence="1">
    <location>
        <begin position="174"/>
        <end position="191"/>
    </location>
</feature>
<keyword evidence="1" id="KW-0472">Membrane</keyword>